<accession>A0A1R1BQH5</accession>
<evidence type="ECO:0000313" key="1">
    <source>
        <dbReference type="EMBL" id="OMF12129.1"/>
    </source>
</evidence>
<protein>
    <submittedName>
        <fullName evidence="1">Uncharacterized protein</fullName>
    </submittedName>
</protein>
<dbReference type="AlphaFoldDB" id="A0A1R1BQH5"/>
<dbReference type="EMBL" id="MRTJ01000008">
    <property type="protein sequence ID" value="OMF12129.1"/>
    <property type="molecule type" value="Genomic_DNA"/>
</dbReference>
<gene>
    <name evidence="1" type="ORF">BK131_19185</name>
</gene>
<dbReference type="SUPFAM" id="SSF51658">
    <property type="entry name" value="Xylose isomerase-like"/>
    <property type="match status" value="1"/>
</dbReference>
<dbReference type="Proteomes" id="UP000187134">
    <property type="component" value="Unassembled WGS sequence"/>
</dbReference>
<sequence>MSFRIGLSSGSMPNLTANELIQKLNETGCNTVDLRVGKGHSWEEEGLTPLRQSGIDIAFIGISFTLGDDRFDKETLIKSIAPYADIPLKVFSKPGCTTIQQIESTQKQVQVLASIAGGMDRIWVETHKGNCGVEELVRISELLGTRVLLDTLGLACISKDPLEATTSLMRFISGVQTKGFNWDNPYETIHVPLSETDINRTYLILQKLADTNCSVTVETRSGSAVEDIKVLQSLLARESE</sequence>
<dbReference type="Gene3D" id="3.20.20.150">
    <property type="entry name" value="Divalent-metal-dependent TIM barrel enzymes"/>
    <property type="match status" value="1"/>
</dbReference>
<name>A0A1R1BQH5_PAEAM</name>
<proteinExistence type="predicted"/>
<dbReference type="RefSeq" id="WP_076332844.1">
    <property type="nucleotide sequence ID" value="NZ_MRTJ01000008.1"/>
</dbReference>
<dbReference type="OrthoDB" id="9809781at2"/>
<evidence type="ECO:0000313" key="2">
    <source>
        <dbReference type="Proteomes" id="UP000187134"/>
    </source>
</evidence>
<organism evidence="1 2">
    <name type="scientific">Paenibacillus amylolyticus</name>
    <dbReference type="NCBI Taxonomy" id="1451"/>
    <lineage>
        <taxon>Bacteria</taxon>
        <taxon>Bacillati</taxon>
        <taxon>Bacillota</taxon>
        <taxon>Bacilli</taxon>
        <taxon>Bacillales</taxon>
        <taxon>Paenibacillaceae</taxon>
        <taxon>Paenibacillus</taxon>
    </lineage>
</organism>
<reference evidence="1 2" key="1">
    <citation type="submission" date="2016-11" db="EMBL/GenBank/DDBJ databases">
        <title>Paenibacillus species isolates.</title>
        <authorList>
            <person name="Beno S.M."/>
        </authorList>
    </citation>
    <scope>NUCLEOTIDE SEQUENCE [LARGE SCALE GENOMIC DNA]</scope>
    <source>
        <strain evidence="1 2">FSL H8-0246</strain>
    </source>
</reference>
<dbReference type="InterPro" id="IPR036237">
    <property type="entry name" value="Xyl_isomerase-like_sf"/>
</dbReference>
<comment type="caution">
    <text evidence="1">The sequence shown here is derived from an EMBL/GenBank/DDBJ whole genome shotgun (WGS) entry which is preliminary data.</text>
</comment>